<evidence type="ECO:0000313" key="3">
    <source>
        <dbReference type="Proteomes" id="UP001344906"/>
    </source>
</evidence>
<sequence>MDDLDESISQENGRPKMPHRLGGLLCLDFVNTVDPRHSQQRIEYLTSYTNLVVWGSSVDIVNANEEQWLLQEAEQHPAIAAITLQRAHMLREALYRMFSAYIEKRAVGQQDLEVLNVTLAEGMARARIRPESEGFSWTWDDNRYNLDRMLWPVARSAAELLIAPELVNIKECPGDDGCGWLFIDASRNHRRRWCGMKECGNRAKARRHHERQAEQRT</sequence>
<evidence type="ECO:0000313" key="2">
    <source>
        <dbReference type="EMBL" id="GLV53453.1"/>
    </source>
</evidence>
<dbReference type="PANTHER" id="PTHR35525:SF3">
    <property type="entry name" value="BLL6575 PROTEIN"/>
    <property type="match status" value="1"/>
</dbReference>
<dbReference type="Pfam" id="PF07336">
    <property type="entry name" value="ABATE"/>
    <property type="match status" value="1"/>
</dbReference>
<dbReference type="InterPro" id="IPR010852">
    <property type="entry name" value="ABATE"/>
</dbReference>
<name>A0ABQ6FLM9_9CHLR</name>
<protein>
    <recommendedName>
        <fullName evidence="1">Zinc finger CGNR domain-containing protein</fullName>
    </recommendedName>
</protein>
<evidence type="ECO:0000259" key="1">
    <source>
        <dbReference type="Pfam" id="PF11706"/>
    </source>
</evidence>
<feature type="domain" description="Zinc finger CGNR" evidence="1">
    <location>
        <begin position="169"/>
        <end position="212"/>
    </location>
</feature>
<dbReference type="Gene3D" id="1.10.3300.10">
    <property type="entry name" value="Jann2411-like domain"/>
    <property type="match status" value="1"/>
</dbReference>
<dbReference type="EMBL" id="BSRI01000001">
    <property type="protein sequence ID" value="GLV53453.1"/>
    <property type="molecule type" value="Genomic_DNA"/>
</dbReference>
<dbReference type="Pfam" id="PF11706">
    <property type="entry name" value="zf-CGNR"/>
    <property type="match status" value="1"/>
</dbReference>
<dbReference type="InterPro" id="IPR021005">
    <property type="entry name" value="Znf_CGNR"/>
</dbReference>
<dbReference type="PANTHER" id="PTHR35525">
    <property type="entry name" value="BLL6575 PROTEIN"/>
    <property type="match status" value="1"/>
</dbReference>
<dbReference type="SUPFAM" id="SSF160904">
    <property type="entry name" value="Jann2411-like"/>
    <property type="match status" value="1"/>
</dbReference>
<keyword evidence="3" id="KW-1185">Reference proteome</keyword>
<dbReference type="Proteomes" id="UP001344906">
    <property type="component" value="Unassembled WGS sequence"/>
</dbReference>
<dbReference type="RefSeq" id="WP_338247088.1">
    <property type="nucleotide sequence ID" value="NZ_BSRI01000001.1"/>
</dbReference>
<reference evidence="2 3" key="1">
    <citation type="submission" date="2023-02" db="EMBL/GenBank/DDBJ databases">
        <title>Dictyobacter halimunensis sp. nov., a new member of the class Ktedonobacteria from forest soil in a geothermal area.</title>
        <authorList>
            <person name="Rachmania M.K."/>
            <person name="Ningsih F."/>
            <person name="Sakai Y."/>
            <person name="Yabe S."/>
            <person name="Yokota A."/>
            <person name="Sjamsuridzal W."/>
        </authorList>
    </citation>
    <scope>NUCLEOTIDE SEQUENCE [LARGE SCALE GENOMIC DNA]</scope>
    <source>
        <strain evidence="2 3">S3.2.2.5</strain>
    </source>
</reference>
<accession>A0ABQ6FLM9</accession>
<proteinExistence type="predicted"/>
<comment type="caution">
    <text evidence="2">The sequence shown here is derived from an EMBL/GenBank/DDBJ whole genome shotgun (WGS) entry which is preliminary data.</text>
</comment>
<gene>
    <name evidence="2" type="ORF">KDH_03070</name>
</gene>
<organism evidence="2 3">
    <name type="scientific">Dictyobacter halimunensis</name>
    <dbReference type="NCBI Taxonomy" id="3026934"/>
    <lineage>
        <taxon>Bacteria</taxon>
        <taxon>Bacillati</taxon>
        <taxon>Chloroflexota</taxon>
        <taxon>Ktedonobacteria</taxon>
        <taxon>Ktedonobacterales</taxon>
        <taxon>Dictyobacteraceae</taxon>
        <taxon>Dictyobacter</taxon>
    </lineage>
</organism>
<dbReference type="InterPro" id="IPR023286">
    <property type="entry name" value="ABATE_dom_sf"/>
</dbReference>